<keyword evidence="3" id="KW-0012">Acyltransferase</keyword>
<dbReference type="InterPro" id="IPR050444">
    <property type="entry name" value="Polyketide_Synthase"/>
</dbReference>
<evidence type="ECO:0000256" key="1">
    <source>
        <dbReference type="ARBA" id="ARBA00022679"/>
    </source>
</evidence>
<evidence type="ECO:0000313" key="4">
    <source>
        <dbReference type="Proteomes" id="UP001291687"/>
    </source>
</evidence>
<dbReference type="GO" id="GO:0016746">
    <property type="term" value="F:acyltransferase activity"/>
    <property type="evidence" value="ECO:0007669"/>
    <property type="project" value="UniProtKB-KW"/>
</dbReference>
<reference evidence="3 4" key="1">
    <citation type="submission" date="2023-03" db="EMBL/GenBank/DDBJ databases">
        <title>Host association and intracellularity evolved multiple times independently in the Rickettsiales.</title>
        <authorList>
            <person name="Castelli M."/>
            <person name="Nardi T."/>
            <person name="Gammuto L."/>
            <person name="Bellinzona G."/>
            <person name="Sabaneyeva E."/>
            <person name="Potekhin A."/>
            <person name="Serra V."/>
            <person name="Petroni G."/>
            <person name="Sassera D."/>
        </authorList>
    </citation>
    <scope>NUCLEOTIDE SEQUENCE [LARGE SCALE GENOMIC DNA]</scope>
    <source>
        <strain evidence="3 4">Sr 2-6</strain>
    </source>
</reference>
<dbReference type="SUPFAM" id="SSF55048">
    <property type="entry name" value="Probable ACP-binding domain of malonyl-CoA ACP transacylase"/>
    <property type="match status" value="1"/>
</dbReference>
<dbReference type="SUPFAM" id="SSF52151">
    <property type="entry name" value="FabD/lysophospholipase-like"/>
    <property type="match status" value="1"/>
</dbReference>
<evidence type="ECO:0000259" key="2">
    <source>
        <dbReference type="Pfam" id="PF00698"/>
    </source>
</evidence>
<dbReference type="InterPro" id="IPR001227">
    <property type="entry name" value="Ac_transferase_dom_sf"/>
</dbReference>
<gene>
    <name evidence="3" type="ORF">Megvenef_01729</name>
</gene>
<comment type="caution">
    <text evidence="3">The sequence shown here is derived from an EMBL/GenBank/DDBJ whole genome shotgun (WGS) entry which is preliminary data.</text>
</comment>
<dbReference type="PANTHER" id="PTHR45681:SF6">
    <property type="entry name" value="POLYKETIDE SYNTHASE 37"/>
    <property type="match status" value="1"/>
</dbReference>
<keyword evidence="1" id="KW-0808">Transferase</keyword>
<evidence type="ECO:0000313" key="3">
    <source>
        <dbReference type="EMBL" id="MEA0971742.1"/>
    </source>
</evidence>
<proteinExistence type="predicted"/>
<sequence>MGETAATYSAGALSLKEAVYIVYHRGRIQGKQANLGKILAVHIEIEEAKKDIMGYGNRISIATINGPNIVTIAGDTEPLRQLAKLYTERKALVKSDMEYELVLIDATESPIERPKKSRNTRACHRLSQITIEAI</sequence>
<dbReference type="Pfam" id="PF00698">
    <property type="entry name" value="Acyl_transf_1"/>
    <property type="match status" value="1"/>
</dbReference>
<keyword evidence="4" id="KW-1185">Reference proteome</keyword>
<dbReference type="PANTHER" id="PTHR45681">
    <property type="entry name" value="POLYKETIDE SYNTHASE 44-RELATED"/>
    <property type="match status" value="1"/>
</dbReference>
<dbReference type="Gene3D" id="3.40.366.10">
    <property type="entry name" value="Malonyl-Coenzyme A Acyl Carrier Protein, domain 2"/>
    <property type="match status" value="1"/>
</dbReference>
<dbReference type="InterPro" id="IPR016035">
    <property type="entry name" value="Acyl_Trfase/lysoPLipase"/>
</dbReference>
<accession>A0ABU5NEY7</accession>
<dbReference type="Proteomes" id="UP001291687">
    <property type="component" value="Unassembled WGS sequence"/>
</dbReference>
<dbReference type="EMBL" id="JARJFB010000245">
    <property type="protein sequence ID" value="MEA0971742.1"/>
    <property type="molecule type" value="Genomic_DNA"/>
</dbReference>
<feature type="domain" description="Malonyl-CoA:ACP transacylase (MAT)" evidence="2">
    <location>
        <begin position="1"/>
        <end position="90"/>
    </location>
</feature>
<dbReference type="InterPro" id="IPR014043">
    <property type="entry name" value="Acyl_transferase_dom"/>
</dbReference>
<dbReference type="InterPro" id="IPR016036">
    <property type="entry name" value="Malonyl_transacylase_ACP-bd"/>
</dbReference>
<protein>
    <submittedName>
        <fullName evidence="3">Acyltransferase domain-containing protein</fullName>
    </submittedName>
</protein>
<organism evidence="3 4">
    <name type="scientific">Candidatus Megaera venefica</name>
    <dbReference type="NCBI Taxonomy" id="2055910"/>
    <lineage>
        <taxon>Bacteria</taxon>
        <taxon>Pseudomonadati</taxon>
        <taxon>Pseudomonadota</taxon>
        <taxon>Alphaproteobacteria</taxon>
        <taxon>Rickettsiales</taxon>
        <taxon>Rickettsiaceae</taxon>
        <taxon>Candidatus Megaera</taxon>
    </lineage>
</organism>
<name>A0ABU5NEY7_9RICK</name>